<evidence type="ECO:0000256" key="1">
    <source>
        <dbReference type="SAM" id="MobiDB-lite"/>
    </source>
</evidence>
<evidence type="ECO:0000313" key="2">
    <source>
        <dbReference type="EMBL" id="EPQ59037.1"/>
    </source>
</evidence>
<accession>S7QIH3</accession>
<evidence type="ECO:0000313" key="3">
    <source>
        <dbReference type="Proteomes" id="UP000030669"/>
    </source>
</evidence>
<name>S7QIH3_GLOTA</name>
<sequence>MSSLGRLIRSVTFGYVSPWKSHPPPGHSNYIACQSPPGPKDVPQHLMPSYGIRIFGKLTPDMTPVTSDGFTESSFPFREADATNNDSVEVPSEQEHSRRPRRGRRARKGKAKQPVESVATGSQYRVEEASAQFEGSLVEPVPQCPPGHLPVPVPANHSRVPYVSQPLPQSEPSYNVNYNGGNIYQYELSAALRTSSDMQSPIPIRPSRPRPRFPSLPPVARPLFHVPQTENGRPRFIPSLRNGFPPPSSAPTVLTSHPQPNAPYSRREYAHAHPFPMHRTAPQSTELPMSNGWRPMESHSDNLRHMQERDLRAQMLNEQSLAYGLSNGDTAGSSGAPFAPPEYGTNYYSYGGALQAPGTLAQDGFAGVERYTGVDVEAAAMGTNAVSHGDAVLGPFGWS</sequence>
<dbReference type="HOGENOM" id="CLU_690885_0_0_1"/>
<keyword evidence="3" id="KW-1185">Reference proteome</keyword>
<reference evidence="2 3" key="1">
    <citation type="journal article" date="2012" name="Science">
        <title>The Paleozoic origin of enzymatic lignin decomposition reconstructed from 31 fungal genomes.</title>
        <authorList>
            <person name="Floudas D."/>
            <person name="Binder M."/>
            <person name="Riley R."/>
            <person name="Barry K."/>
            <person name="Blanchette R.A."/>
            <person name="Henrissat B."/>
            <person name="Martinez A.T."/>
            <person name="Otillar R."/>
            <person name="Spatafora J.W."/>
            <person name="Yadav J.S."/>
            <person name="Aerts A."/>
            <person name="Benoit I."/>
            <person name="Boyd A."/>
            <person name="Carlson A."/>
            <person name="Copeland A."/>
            <person name="Coutinho P.M."/>
            <person name="de Vries R.P."/>
            <person name="Ferreira P."/>
            <person name="Findley K."/>
            <person name="Foster B."/>
            <person name="Gaskell J."/>
            <person name="Glotzer D."/>
            <person name="Gorecki P."/>
            <person name="Heitman J."/>
            <person name="Hesse C."/>
            <person name="Hori C."/>
            <person name="Igarashi K."/>
            <person name="Jurgens J.A."/>
            <person name="Kallen N."/>
            <person name="Kersten P."/>
            <person name="Kohler A."/>
            <person name="Kuees U."/>
            <person name="Kumar T.K.A."/>
            <person name="Kuo A."/>
            <person name="LaButti K."/>
            <person name="Larrondo L.F."/>
            <person name="Lindquist E."/>
            <person name="Ling A."/>
            <person name="Lombard V."/>
            <person name="Lucas S."/>
            <person name="Lundell T."/>
            <person name="Martin R."/>
            <person name="McLaughlin D.J."/>
            <person name="Morgenstern I."/>
            <person name="Morin E."/>
            <person name="Murat C."/>
            <person name="Nagy L.G."/>
            <person name="Nolan M."/>
            <person name="Ohm R.A."/>
            <person name="Patyshakuliyeva A."/>
            <person name="Rokas A."/>
            <person name="Ruiz-Duenas F.J."/>
            <person name="Sabat G."/>
            <person name="Salamov A."/>
            <person name="Samejima M."/>
            <person name="Schmutz J."/>
            <person name="Slot J.C."/>
            <person name="St John F."/>
            <person name="Stenlid J."/>
            <person name="Sun H."/>
            <person name="Sun S."/>
            <person name="Syed K."/>
            <person name="Tsang A."/>
            <person name="Wiebenga A."/>
            <person name="Young D."/>
            <person name="Pisabarro A."/>
            <person name="Eastwood D.C."/>
            <person name="Martin F."/>
            <person name="Cullen D."/>
            <person name="Grigoriev I.V."/>
            <person name="Hibbett D.S."/>
        </authorList>
    </citation>
    <scope>NUCLEOTIDE SEQUENCE [LARGE SCALE GENOMIC DNA]</scope>
    <source>
        <strain evidence="2 3">ATCC 11539</strain>
    </source>
</reference>
<gene>
    <name evidence="2" type="ORF">GLOTRDRAFT_136022</name>
</gene>
<dbReference type="GeneID" id="19303450"/>
<dbReference type="Proteomes" id="UP000030669">
    <property type="component" value="Unassembled WGS sequence"/>
</dbReference>
<feature type="region of interest" description="Disordered" evidence="1">
    <location>
        <begin position="65"/>
        <end position="122"/>
    </location>
</feature>
<dbReference type="AlphaFoldDB" id="S7QIH3"/>
<protein>
    <submittedName>
        <fullName evidence="2">Uncharacterized protein</fullName>
    </submittedName>
</protein>
<feature type="compositionally biased region" description="Basic residues" evidence="1">
    <location>
        <begin position="98"/>
        <end position="111"/>
    </location>
</feature>
<organism evidence="2 3">
    <name type="scientific">Gloeophyllum trabeum (strain ATCC 11539 / FP-39264 / Madison 617)</name>
    <name type="common">Brown rot fungus</name>
    <dbReference type="NCBI Taxonomy" id="670483"/>
    <lineage>
        <taxon>Eukaryota</taxon>
        <taxon>Fungi</taxon>
        <taxon>Dikarya</taxon>
        <taxon>Basidiomycota</taxon>
        <taxon>Agaricomycotina</taxon>
        <taxon>Agaricomycetes</taxon>
        <taxon>Gloeophyllales</taxon>
        <taxon>Gloeophyllaceae</taxon>
        <taxon>Gloeophyllum</taxon>
    </lineage>
</organism>
<dbReference type="EMBL" id="KB469297">
    <property type="protein sequence ID" value="EPQ59037.1"/>
    <property type="molecule type" value="Genomic_DNA"/>
</dbReference>
<proteinExistence type="predicted"/>
<dbReference type="KEGG" id="gtr:GLOTRDRAFT_136022"/>
<dbReference type="RefSeq" id="XP_007862128.1">
    <property type="nucleotide sequence ID" value="XM_007863937.1"/>
</dbReference>
<feature type="compositionally biased region" description="Polar residues" evidence="1">
    <location>
        <begin position="65"/>
        <end position="74"/>
    </location>
</feature>